<name>A0A9P5P8C5_9AGAR</name>
<keyword evidence="2" id="KW-1185">Reference proteome</keyword>
<evidence type="ECO:0000313" key="1">
    <source>
        <dbReference type="EMBL" id="KAF9058813.1"/>
    </source>
</evidence>
<dbReference type="EMBL" id="JADNRY010000348">
    <property type="protein sequence ID" value="KAF9058813.1"/>
    <property type="molecule type" value="Genomic_DNA"/>
</dbReference>
<organism evidence="1 2">
    <name type="scientific">Rhodocollybia butyracea</name>
    <dbReference type="NCBI Taxonomy" id="206335"/>
    <lineage>
        <taxon>Eukaryota</taxon>
        <taxon>Fungi</taxon>
        <taxon>Dikarya</taxon>
        <taxon>Basidiomycota</taxon>
        <taxon>Agaricomycotina</taxon>
        <taxon>Agaricomycetes</taxon>
        <taxon>Agaricomycetidae</taxon>
        <taxon>Agaricales</taxon>
        <taxon>Marasmiineae</taxon>
        <taxon>Omphalotaceae</taxon>
        <taxon>Rhodocollybia</taxon>
    </lineage>
</organism>
<evidence type="ECO:0000313" key="2">
    <source>
        <dbReference type="Proteomes" id="UP000772434"/>
    </source>
</evidence>
<gene>
    <name evidence="1" type="ORF">BDP27DRAFT_1408044</name>
</gene>
<dbReference type="AlphaFoldDB" id="A0A9P5P8C5"/>
<reference evidence="1" key="1">
    <citation type="submission" date="2020-11" db="EMBL/GenBank/DDBJ databases">
        <authorList>
            <consortium name="DOE Joint Genome Institute"/>
            <person name="Ahrendt S."/>
            <person name="Riley R."/>
            <person name="Andreopoulos W."/>
            <person name="Labutti K."/>
            <person name="Pangilinan J."/>
            <person name="Ruiz-Duenas F.J."/>
            <person name="Barrasa J.M."/>
            <person name="Sanchez-Garcia M."/>
            <person name="Camarero S."/>
            <person name="Miyauchi S."/>
            <person name="Serrano A."/>
            <person name="Linde D."/>
            <person name="Babiker R."/>
            <person name="Drula E."/>
            <person name="Ayuso-Fernandez I."/>
            <person name="Pacheco R."/>
            <person name="Padilla G."/>
            <person name="Ferreira P."/>
            <person name="Barriuso J."/>
            <person name="Kellner H."/>
            <person name="Castanera R."/>
            <person name="Alfaro M."/>
            <person name="Ramirez L."/>
            <person name="Pisabarro A.G."/>
            <person name="Kuo A."/>
            <person name="Tritt A."/>
            <person name="Lipzen A."/>
            <person name="He G."/>
            <person name="Yan M."/>
            <person name="Ng V."/>
            <person name="Cullen D."/>
            <person name="Martin F."/>
            <person name="Rosso M.-N."/>
            <person name="Henrissat B."/>
            <person name="Hibbett D."/>
            <person name="Martinez A.T."/>
            <person name="Grigoriev I.V."/>
        </authorList>
    </citation>
    <scope>NUCLEOTIDE SEQUENCE</scope>
    <source>
        <strain evidence="1">AH 40177</strain>
    </source>
</reference>
<sequence>MLSVRDFLLVPIAKCMGHTPSPSRKVRQRAVKAVLKMVGLEQGICPRLKGRTLVDKVGMAGEIIERAVIDAGSLMAGRYHPAAGAITGIIHGNTRNVGKVLDPGEGAWHVGPILPGLHLMIGVMSSAVLNFGTVPVSSTVDFGVHINVLSKERAGTEHSE</sequence>
<proteinExistence type="predicted"/>
<dbReference type="Proteomes" id="UP000772434">
    <property type="component" value="Unassembled WGS sequence"/>
</dbReference>
<accession>A0A9P5P8C5</accession>
<protein>
    <submittedName>
        <fullName evidence="1">Uncharacterized protein</fullName>
    </submittedName>
</protein>
<comment type="caution">
    <text evidence="1">The sequence shown here is derived from an EMBL/GenBank/DDBJ whole genome shotgun (WGS) entry which is preliminary data.</text>
</comment>